<comment type="caution">
    <text evidence="3">The sequence shown here is derived from an EMBL/GenBank/DDBJ whole genome shotgun (WGS) entry which is preliminary data.</text>
</comment>
<gene>
    <name evidence="3" type="ORF">ACFPTN_13610</name>
</gene>
<feature type="transmembrane region" description="Helical" evidence="1">
    <location>
        <begin position="534"/>
        <end position="555"/>
    </location>
</feature>
<feature type="transmembrane region" description="Helical" evidence="1">
    <location>
        <begin position="174"/>
        <end position="198"/>
    </location>
</feature>
<dbReference type="SMART" id="SM01080">
    <property type="entry name" value="CHASE2"/>
    <property type="match status" value="1"/>
</dbReference>
<name>A0ABW1ASX9_9RHOO</name>
<protein>
    <submittedName>
        <fullName evidence="3">CHASE2 domain-containing protein</fullName>
    </submittedName>
</protein>
<dbReference type="RefSeq" id="WP_198363235.1">
    <property type="nucleotide sequence ID" value="NZ_JBHSOG010000050.1"/>
</dbReference>
<keyword evidence="1" id="KW-1133">Transmembrane helix</keyword>
<dbReference type="Gene3D" id="3.40.50.10140">
    <property type="entry name" value="Toll/interleukin-1 receptor homology (TIR) domain"/>
    <property type="match status" value="1"/>
</dbReference>
<dbReference type="Pfam" id="PF13676">
    <property type="entry name" value="TIR_2"/>
    <property type="match status" value="1"/>
</dbReference>
<reference evidence="4" key="1">
    <citation type="journal article" date="2019" name="Int. J. Syst. Evol. Microbiol.">
        <title>The Global Catalogue of Microorganisms (GCM) 10K type strain sequencing project: providing services to taxonomists for standard genome sequencing and annotation.</title>
        <authorList>
            <consortium name="The Broad Institute Genomics Platform"/>
            <consortium name="The Broad Institute Genome Sequencing Center for Infectious Disease"/>
            <person name="Wu L."/>
            <person name="Ma J."/>
        </authorList>
    </citation>
    <scope>NUCLEOTIDE SEQUENCE [LARGE SCALE GENOMIC DNA]</scope>
    <source>
        <strain evidence="4">SHR3</strain>
    </source>
</reference>
<evidence type="ECO:0000313" key="4">
    <source>
        <dbReference type="Proteomes" id="UP001595974"/>
    </source>
</evidence>
<evidence type="ECO:0000313" key="3">
    <source>
        <dbReference type="EMBL" id="MFC5770415.1"/>
    </source>
</evidence>
<feature type="domain" description="CHASE2" evidence="2">
    <location>
        <begin position="195"/>
        <end position="521"/>
    </location>
</feature>
<dbReference type="Pfam" id="PF05226">
    <property type="entry name" value="CHASE2"/>
    <property type="match status" value="1"/>
</dbReference>
<keyword evidence="1" id="KW-0812">Transmembrane</keyword>
<dbReference type="Proteomes" id="UP001595974">
    <property type="component" value="Unassembled WGS sequence"/>
</dbReference>
<evidence type="ECO:0000256" key="1">
    <source>
        <dbReference type="SAM" id="Phobius"/>
    </source>
</evidence>
<evidence type="ECO:0000259" key="2">
    <source>
        <dbReference type="SMART" id="SM01080"/>
    </source>
</evidence>
<keyword evidence="4" id="KW-1185">Reference proteome</keyword>
<dbReference type="InterPro" id="IPR007890">
    <property type="entry name" value="CHASE2"/>
</dbReference>
<feature type="transmembrane region" description="Helical" evidence="1">
    <location>
        <begin position="508"/>
        <end position="527"/>
    </location>
</feature>
<dbReference type="InterPro" id="IPR000157">
    <property type="entry name" value="TIR_dom"/>
</dbReference>
<proteinExistence type="predicted"/>
<dbReference type="EMBL" id="JBHSOG010000050">
    <property type="protein sequence ID" value="MFC5770415.1"/>
    <property type="molecule type" value="Genomic_DNA"/>
</dbReference>
<dbReference type="SUPFAM" id="SSF52200">
    <property type="entry name" value="Toll/Interleukin receptor TIR domain"/>
    <property type="match status" value="1"/>
</dbReference>
<keyword evidence="1" id="KW-0472">Membrane</keyword>
<dbReference type="InterPro" id="IPR035897">
    <property type="entry name" value="Toll_tir_struct_dom_sf"/>
</dbReference>
<organism evidence="3 4">
    <name type="scientific">Thauera sinica</name>
    <dbReference type="NCBI Taxonomy" id="2665146"/>
    <lineage>
        <taxon>Bacteria</taxon>
        <taxon>Pseudomonadati</taxon>
        <taxon>Pseudomonadota</taxon>
        <taxon>Betaproteobacteria</taxon>
        <taxon>Rhodocyclales</taxon>
        <taxon>Zoogloeaceae</taxon>
        <taxon>Thauera</taxon>
    </lineage>
</organism>
<sequence length="592" mass="63025">MTRIFISYRRDDAGGSTWRLFDWCERQFGAGRVFFDRESIPPGAPFPRLLEEGLAACDVLVVVIGPRWASIADAAGRPRLWTPGDFVAHEVATGLALGKRVIPVLVEGAAMPAPGALPPALRALADCEALALDAAHFREDFERLVDAVLGRPRGFARRRVDDVQRLLRFAMRGAVVVPLVVLLAFFAAWVGLFGLLGLDTRIASYSMVLAGERIAGGGGDRVLVVALDDDSERRLGRAYDGSPAWRELHARLIDRLSQAGAAVIVLDFFLERESPADGMLAAALVRARERGSRVVLAVRQIDDGRPRLAPALLAVGAEWGVACLGEQEGYLFSMPLARAADRQRAADPFRMLDAEPAAAPALALVAAFGGEPDLIRRGPREITLRGAGPGVAPVGFSMLKRQARSRCPALADDDVVASRLLPLSPLADWRAPARRHAYAQWLEAGPPAADLRGRLVIVGLATSSAPDEHTVRRGLRTEDRFGVELQADAMRNLLGGTVLRPPGWPAQLAAMFALAAAGGLAAFFLAARPRVVGLVALAAAALAYLGVSAALLAFAGVLLNPLYDLGAFLAACWLLGRLERKAAGIPVPGGGQ</sequence>
<accession>A0ABW1ASX9</accession>